<dbReference type="SMART" id="SM00822">
    <property type="entry name" value="PKS_KR"/>
    <property type="match status" value="1"/>
</dbReference>
<keyword evidence="5" id="KW-1185">Reference proteome</keyword>
<dbReference type="CDD" id="cd05347">
    <property type="entry name" value="Ga5DH-like_SDR_c"/>
    <property type="match status" value="1"/>
</dbReference>
<evidence type="ECO:0000313" key="5">
    <source>
        <dbReference type="Proteomes" id="UP001156882"/>
    </source>
</evidence>
<dbReference type="PROSITE" id="PS00061">
    <property type="entry name" value="ADH_SHORT"/>
    <property type="match status" value="1"/>
</dbReference>
<protein>
    <submittedName>
        <fullName evidence="4">Gluconate 5-dehydrogenase</fullName>
    </submittedName>
</protein>
<dbReference type="InterPro" id="IPR020904">
    <property type="entry name" value="Sc_DH/Rdtase_CS"/>
</dbReference>
<comment type="similarity">
    <text evidence="1">Belongs to the short-chain dehydrogenases/reductases (SDR) family.</text>
</comment>
<dbReference type="PRINTS" id="PR00080">
    <property type="entry name" value="SDRFAMILY"/>
</dbReference>
<keyword evidence="2" id="KW-0560">Oxidoreductase</keyword>
<proteinExistence type="inferred from homology"/>
<dbReference type="PANTHER" id="PTHR43669:SF14">
    <property type="entry name" value="OXIDOREDUCTASE"/>
    <property type="match status" value="1"/>
</dbReference>
<dbReference type="RefSeq" id="WP_284312375.1">
    <property type="nucleotide sequence ID" value="NZ_BSPC01000023.1"/>
</dbReference>
<dbReference type="EMBL" id="BSPC01000023">
    <property type="protein sequence ID" value="GLS19439.1"/>
    <property type="molecule type" value="Genomic_DNA"/>
</dbReference>
<dbReference type="InterPro" id="IPR036291">
    <property type="entry name" value="NAD(P)-bd_dom_sf"/>
</dbReference>
<dbReference type="Pfam" id="PF13561">
    <property type="entry name" value="adh_short_C2"/>
    <property type="match status" value="1"/>
</dbReference>
<comment type="caution">
    <text evidence="4">The sequence shown here is derived from an EMBL/GenBank/DDBJ whole genome shotgun (WGS) entry which is preliminary data.</text>
</comment>
<dbReference type="PRINTS" id="PR00081">
    <property type="entry name" value="GDHRDH"/>
</dbReference>
<dbReference type="PANTHER" id="PTHR43669">
    <property type="entry name" value="5-KETO-D-GLUCONATE 5-REDUCTASE"/>
    <property type="match status" value="1"/>
</dbReference>
<dbReference type="InterPro" id="IPR002347">
    <property type="entry name" value="SDR_fam"/>
</dbReference>
<organism evidence="4 5">
    <name type="scientific">Labrys miyagiensis</name>
    <dbReference type="NCBI Taxonomy" id="346912"/>
    <lineage>
        <taxon>Bacteria</taxon>
        <taxon>Pseudomonadati</taxon>
        <taxon>Pseudomonadota</taxon>
        <taxon>Alphaproteobacteria</taxon>
        <taxon>Hyphomicrobiales</taxon>
        <taxon>Xanthobacteraceae</taxon>
        <taxon>Labrys</taxon>
    </lineage>
</organism>
<evidence type="ECO:0000259" key="3">
    <source>
        <dbReference type="SMART" id="SM00822"/>
    </source>
</evidence>
<gene>
    <name evidence="4" type="ORF">GCM10007874_24560</name>
</gene>
<accession>A0ABQ6CL39</accession>
<name>A0ABQ6CL39_9HYPH</name>
<dbReference type="Proteomes" id="UP001156882">
    <property type="component" value="Unassembled WGS sequence"/>
</dbReference>
<feature type="domain" description="Ketoreductase" evidence="3">
    <location>
        <begin position="11"/>
        <end position="190"/>
    </location>
</feature>
<evidence type="ECO:0000256" key="2">
    <source>
        <dbReference type="ARBA" id="ARBA00023002"/>
    </source>
</evidence>
<dbReference type="SUPFAM" id="SSF51735">
    <property type="entry name" value="NAD(P)-binding Rossmann-fold domains"/>
    <property type="match status" value="1"/>
</dbReference>
<reference evidence="5" key="1">
    <citation type="journal article" date="2019" name="Int. J. Syst. Evol. Microbiol.">
        <title>The Global Catalogue of Microorganisms (GCM) 10K type strain sequencing project: providing services to taxonomists for standard genome sequencing and annotation.</title>
        <authorList>
            <consortium name="The Broad Institute Genomics Platform"/>
            <consortium name="The Broad Institute Genome Sequencing Center for Infectious Disease"/>
            <person name="Wu L."/>
            <person name="Ma J."/>
        </authorList>
    </citation>
    <scope>NUCLEOTIDE SEQUENCE [LARGE SCALE GENOMIC DNA]</scope>
    <source>
        <strain evidence="5">NBRC 101365</strain>
    </source>
</reference>
<dbReference type="InterPro" id="IPR057326">
    <property type="entry name" value="KR_dom"/>
</dbReference>
<dbReference type="Gene3D" id="3.40.50.720">
    <property type="entry name" value="NAD(P)-binding Rossmann-like Domain"/>
    <property type="match status" value="1"/>
</dbReference>
<dbReference type="NCBIfam" id="NF005559">
    <property type="entry name" value="PRK07231.1"/>
    <property type="match status" value="1"/>
</dbReference>
<evidence type="ECO:0000256" key="1">
    <source>
        <dbReference type="ARBA" id="ARBA00006484"/>
    </source>
</evidence>
<evidence type="ECO:0000313" key="4">
    <source>
        <dbReference type="EMBL" id="GLS19439.1"/>
    </source>
</evidence>
<sequence>MLTDMFDLTGRIALITGSSQGIGLALAKGLAEAGATVILNGRDQAKLDSAARSLVEQGLTVETAAFDVTDRAAIETTVGAIEARHGRIDILINNAGIQRRMPFIEFPAEVFREVQTTNVDGVFFVAQAVARGMIARKAGKIINICSVMSELGRANIVPYTAAKGAVKMMTKAMCAELGRHNIQVNGIGPGYIETELNTALMADEKFSAWVEARTPAGRWGKVEELAGAAVFLASDASNFVNGHIIYVDGGLTASV</sequence>